<dbReference type="STRING" id="348780.NP_0644A"/>
<organism evidence="1 2">
    <name type="scientific">Natronomonas pharaonis (strain ATCC 35678 / DSM 2160 / CIP 103997 / JCM 8858 / NBRC 14720 / NCIMB 2260 / Gabara)</name>
    <name type="common">Halobacterium pharaonis</name>
    <dbReference type="NCBI Taxonomy" id="348780"/>
    <lineage>
        <taxon>Archaea</taxon>
        <taxon>Methanobacteriati</taxon>
        <taxon>Methanobacteriota</taxon>
        <taxon>Stenosarchaea group</taxon>
        <taxon>Halobacteria</taxon>
        <taxon>Halobacteriales</taxon>
        <taxon>Natronomonadaceae</taxon>
        <taxon>Natronomonas</taxon>
    </lineage>
</organism>
<sequence>MYITLFTRKVCTSTKLVWSYGYACDGLTQNREEYPAAAILRRVEPSMRSTAAVDIGAVRPDKQPRTDVYRLICRRI</sequence>
<dbReference type="EMBL" id="CR936257">
    <property type="protein sequence ID" value="CAI48413.1"/>
    <property type="molecule type" value="Genomic_DNA"/>
</dbReference>
<gene>
    <name evidence="1" type="ordered locus">NP_0644A</name>
</gene>
<protein>
    <submittedName>
        <fullName evidence="1">Uncharacterized protein</fullName>
    </submittedName>
</protein>
<reference evidence="1 2" key="1">
    <citation type="journal article" date="2005" name="Genome Res.">
        <title>Living with two extremes: conclusions from the genome sequence of Natronomonas pharaonis.</title>
        <authorList>
            <person name="Falb M."/>
            <person name="Pfeiffer F."/>
            <person name="Palm P."/>
            <person name="Rodewald K."/>
            <person name="Hickmann V."/>
            <person name="Tittor J."/>
            <person name="Oesterhelt D."/>
        </authorList>
    </citation>
    <scope>NUCLEOTIDE SEQUENCE [LARGE SCALE GENOMIC DNA]</scope>
    <source>
        <strain evidence="2">ATCC 35678 / DSM 2160 / CIP 103997 / JCM 8858 / NBRC 14720 / NCIMB 2260 / Gabara</strain>
    </source>
</reference>
<keyword evidence="2" id="KW-1185">Reference proteome</keyword>
<dbReference type="Proteomes" id="UP000002698">
    <property type="component" value="Chromosome"/>
</dbReference>
<dbReference type="HOGENOM" id="CLU_2646031_0_0_2"/>
<dbReference type="KEGG" id="nph:NP_0644A"/>
<name>A0A1U7EU01_NATPD</name>
<evidence type="ECO:0000313" key="1">
    <source>
        <dbReference type="EMBL" id="CAI48413.1"/>
    </source>
</evidence>
<accession>A0A1U7EU01</accession>
<evidence type="ECO:0000313" key="2">
    <source>
        <dbReference type="Proteomes" id="UP000002698"/>
    </source>
</evidence>
<dbReference type="EnsemblBacteria" id="CAI48413">
    <property type="protein sequence ID" value="CAI48413"/>
    <property type="gene ID" value="NP_0644A"/>
</dbReference>
<proteinExistence type="predicted"/>
<dbReference type="AlphaFoldDB" id="A0A1U7EU01"/>